<sequence length="231" mass="25081">MPQVEKKHRSLAMGGVAIGGPYQTVGGGGSCFHNRGVARVVFGFGALSQSGIESDRDASPAAHHGVADRRAPPSAGNHHQHQHHHHHHQQPLVPARLSSVVHRFSAALVSSHNTTGASPGAAFSRSPDLLLSSSTDDNKAPSSSVLMDRDDPAVDEKVDILETVAKVLERHDWSFEPVVQKTTAASKKQLHVKRPMNAFMVWAQAARRKLAEQQPQQHNAELSKMLGKLWR</sequence>
<dbReference type="OrthoDB" id="6247875at2759"/>
<dbReference type="SUPFAM" id="SSF47095">
    <property type="entry name" value="HMG-box"/>
    <property type="match status" value="1"/>
</dbReference>
<evidence type="ECO:0000256" key="5">
    <source>
        <dbReference type="ARBA" id="ARBA00023242"/>
    </source>
</evidence>
<dbReference type="PANTHER" id="PTHR45803">
    <property type="entry name" value="SOX100B"/>
    <property type="match status" value="1"/>
</dbReference>
<protein>
    <recommendedName>
        <fullName evidence="8">HMG box domain-containing protein</fullName>
    </recommendedName>
</protein>
<keyword evidence="10" id="KW-1185">Reference proteome</keyword>
<dbReference type="InterPro" id="IPR009071">
    <property type="entry name" value="HMG_box_dom"/>
</dbReference>
<evidence type="ECO:0000256" key="6">
    <source>
        <dbReference type="PROSITE-ProRule" id="PRU00267"/>
    </source>
</evidence>
<comment type="subcellular location">
    <subcellularLocation>
        <location evidence="1">Nucleus</location>
    </subcellularLocation>
</comment>
<dbReference type="PROSITE" id="PS51257">
    <property type="entry name" value="PROKAR_LIPOPROTEIN"/>
    <property type="match status" value="1"/>
</dbReference>
<dbReference type="InterPro" id="IPR036910">
    <property type="entry name" value="HMG_box_dom_sf"/>
</dbReference>
<feature type="DNA-binding region" description="HMG box" evidence="6">
    <location>
        <begin position="192"/>
        <end position="231"/>
    </location>
</feature>
<dbReference type="InterPro" id="IPR050917">
    <property type="entry name" value="SOX_TF"/>
</dbReference>
<keyword evidence="3 6" id="KW-0238">DNA-binding</keyword>
<dbReference type="Proteomes" id="UP000678499">
    <property type="component" value="Unassembled WGS sequence"/>
</dbReference>
<feature type="domain" description="HMG box" evidence="8">
    <location>
        <begin position="192"/>
        <end position="231"/>
    </location>
</feature>
<dbReference type="EMBL" id="OA883573">
    <property type="protein sequence ID" value="CAD7279188.1"/>
    <property type="molecule type" value="Genomic_DNA"/>
</dbReference>
<feature type="region of interest" description="Disordered" evidence="7">
    <location>
        <begin position="128"/>
        <end position="148"/>
    </location>
</feature>
<evidence type="ECO:0000256" key="7">
    <source>
        <dbReference type="SAM" id="MobiDB-lite"/>
    </source>
</evidence>
<organism evidence="9">
    <name type="scientific">Notodromas monacha</name>
    <dbReference type="NCBI Taxonomy" id="399045"/>
    <lineage>
        <taxon>Eukaryota</taxon>
        <taxon>Metazoa</taxon>
        <taxon>Ecdysozoa</taxon>
        <taxon>Arthropoda</taxon>
        <taxon>Crustacea</taxon>
        <taxon>Oligostraca</taxon>
        <taxon>Ostracoda</taxon>
        <taxon>Podocopa</taxon>
        <taxon>Podocopida</taxon>
        <taxon>Cypridocopina</taxon>
        <taxon>Cypridoidea</taxon>
        <taxon>Cyprididae</taxon>
        <taxon>Notodromas</taxon>
    </lineage>
</organism>
<name>A0A7R9BS72_9CRUS</name>
<evidence type="ECO:0000313" key="9">
    <source>
        <dbReference type="EMBL" id="CAD7279188.1"/>
    </source>
</evidence>
<gene>
    <name evidence="9" type="ORF">NMOB1V02_LOCUS6868</name>
</gene>
<evidence type="ECO:0000313" key="10">
    <source>
        <dbReference type="Proteomes" id="UP000678499"/>
    </source>
</evidence>
<feature type="region of interest" description="Disordered" evidence="7">
    <location>
        <begin position="52"/>
        <end position="92"/>
    </location>
</feature>
<evidence type="ECO:0000256" key="3">
    <source>
        <dbReference type="ARBA" id="ARBA00023125"/>
    </source>
</evidence>
<dbReference type="Pfam" id="PF00505">
    <property type="entry name" value="HMG_box"/>
    <property type="match status" value="1"/>
</dbReference>
<evidence type="ECO:0000259" key="8">
    <source>
        <dbReference type="PROSITE" id="PS50118"/>
    </source>
</evidence>
<dbReference type="AlphaFoldDB" id="A0A7R9BS72"/>
<dbReference type="PROSITE" id="PS50118">
    <property type="entry name" value="HMG_BOX_2"/>
    <property type="match status" value="1"/>
</dbReference>
<keyword evidence="2" id="KW-0805">Transcription regulation</keyword>
<evidence type="ECO:0000256" key="2">
    <source>
        <dbReference type="ARBA" id="ARBA00023015"/>
    </source>
</evidence>
<accession>A0A7R9BS72</accession>
<keyword evidence="4" id="KW-0804">Transcription</keyword>
<reference evidence="9" key="1">
    <citation type="submission" date="2020-11" db="EMBL/GenBank/DDBJ databases">
        <authorList>
            <person name="Tran Van P."/>
        </authorList>
    </citation>
    <scope>NUCLEOTIDE SEQUENCE</scope>
</reference>
<evidence type="ECO:0000256" key="1">
    <source>
        <dbReference type="ARBA" id="ARBA00004123"/>
    </source>
</evidence>
<dbReference type="Gene3D" id="1.10.30.10">
    <property type="entry name" value="High mobility group box domain"/>
    <property type="match status" value="1"/>
</dbReference>
<dbReference type="EMBL" id="CAJPEX010001536">
    <property type="protein sequence ID" value="CAG0919340.1"/>
    <property type="molecule type" value="Genomic_DNA"/>
</dbReference>
<evidence type="ECO:0000256" key="4">
    <source>
        <dbReference type="ARBA" id="ARBA00023163"/>
    </source>
</evidence>
<dbReference type="GO" id="GO:0005634">
    <property type="term" value="C:nucleus"/>
    <property type="evidence" value="ECO:0007669"/>
    <property type="project" value="UniProtKB-SubCell"/>
</dbReference>
<keyword evidence="5 6" id="KW-0539">Nucleus</keyword>
<proteinExistence type="predicted"/>
<dbReference type="GO" id="GO:0000978">
    <property type="term" value="F:RNA polymerase II cis-regulatory region sequence-specific DNA binding"/>
    <property type="evidence" value="ECO:0007669"/>
    <property type="project" value="TreeGrafter"/>
</dbReference>
<dbReference type="GO" id="GO:0000981">
    <property type="term" value="F:DNA-binding transcription factor activity, RNA polymerase II-specific"/>
    <property type="evidence" value="ECO:0007669"/>
    <property type="project" value="TreeGrafter"/>
</dbReference>
<feature type="compositionally biased region" description="Basic residues" evidence="7">
    <location>
        <begin position="78"/>
        <end position="89"/>
    </location>
</feature>
<dbReference type="PANTHER" id="PTHR45803:SF5">
    <property type="entry name" value="SOX100B"/>
    <property type="match status" value="1"/>
</dbReference>